<dbReference type="STRING" id="1196353.SAMN05444921_11650"/>
<reference evidence="2" key="1">
    <citation type="submission" date="2016-10" db="EMBL/GenBank/DDBJ databases">
        <authorList>
            <person name="Varghese N."/>
            <person name="Submissions S."/>
        </authorList>
    </citation>
    <scope>NUCLEOTIDE SEQUENCE [LARGE SCALE GENOMIC DNA]</scope>
    <source>
        <strain evidence="2">CGMCC 4.7042</strain>
    </source>
</reference>
<accession>A0A1G9XJ94</accession>
<sequence length="340" mass="35886">MSAEYATFALAPAVRAGGFLADGGFEVHRDFMDFVVDGHPLLHLLSGLDAVSPLASDVPPAILTRQVRGLLLETAAPLPGGRHVLYGCPECEELGCGAVTAVIEQEGNDVVWRDFAWQTDATVDLELNGYHGTGPFRFRADEYRAALERLLDGATTRARRRVLLIGARAAALARLAAALRTIGIGADIAHDTAAVPAEELRAYGAVVFGGSVARSERAAVRAAFTGSGVDVACVDALADVVPLVVAQVEQALDRRPAGHRRLTGLTADSRTASVTVASVCRVRLVAHRLDRLHRTRTHEVFDGTLEPGTHRIPLDAEAAKGRSFLVARAAGGVLVAAVTS</sequence>
<gene>
    <name evidence="1" type="ORF">SAMN05444921_11650</name>
</gene>
<proteinExistence type="predicted"/>
<dbReference type="AlphaFoldDB" id="A0A1G9XJ94"/>
<dbReference type="Proteomes" id="UP000199063">
    <property type="component" value="Unassembled WGS sequence"/>
</dbReference>
<keyword evidence="2" id="KW-1185">Reference proteome</keyword>
<evidence type="ECO:0008006" key="3">
    <source>
        <dbReference type="Google" id="ProtNLM"/>
    </source>
</evidence>
<evidence type="ECO:0000313" key="1">
    <source>
        <dbReference type="EMBL" id="SDM96807.1"/>
    </source>
</evidence>
<name>A0A1G9XJ94_9ACTN</name>
<dbReference type="OrthoDB" id="5180560at2"/>
<protein>
    <recommendedName>
        <fullName evidence="3">Oxidoreductase</fullName>
    </recommendedName>
</protein>
<dbReference type="RefSeq" id="WP_093657882.1">
    <property type="nucleotide sequence ID" value="NZ_FNHI01000016.1"/>
</dbReference>
<dbReference type="EMBL" id="FNHI01000016">
    <property type="protein sequence ID" value="SDM96807.1"/>
    <property type="molecule type" value="Genomic_DNA"/>
</dbReference>
<dbReference type="GeneID" id="40831881"/>
<organism evidence="1 2">
    <name type="scientific">Streptomyces wuyuanensis</name>
    <dbReference type="NCBI Taxonomy" id="1196353"/>
    <lineage>
        <taxon>Bacteria</taxon>
        <taxon>Bacillati</taxon>
        <taxon>Actinomycetota</taxon>
        <taxon>Actinomycetes</taxon>
        <taxon>Kitasatosporales</taxon>
        <taxon>Streptomycetaceae</taxon>
        <taxon>Streptomyces</taxon>
    </lineage>
</organism>
<evidence type="ECO:0000313" key="2">
    <source>
        <dbReference type="Proteomes" id="UP000199063"/>
    </source>
</evidence>